<keyword evidence="3" id="KW-0808">Transferase</keyword>
<dbReference type="GO" id="GO:0008168">
    <property type="term" value="F:methyltransferase activity"/>
    <property type="evidence" value="ECO:0007669"/>
    <property type="project" value="UniProtKB-KW"/>
</dbReference>
<dbReference type="PANTHER" id="PTHR42912:SF93">
    <property type="entry name" value="N6-ADENOSINE-METHYLTRANSFERASE TMT1A"/>
    <property type="match status" value="1"/>
</dbReference>
<protein>
    <submittedName>
        <fullName evidence="3">Methyltransferase domain-containing protein</fullName>
    </submittedName>
</protein>
<dbReference type="Proteomes" id="UP000749040">
    <property type="component" value="Unassembled WGS sequence"/>
</dbReference>
<comment type="caution">
    <text evidence="3">The sequence shown here is derived from an EMBL/GenBank/DDBJ whole genome shotgun (WGS) entry which is preliminary data.</text>
</comment>
<feature type="compositionally biased region" description="Basic and acidic residues" evidence="1">
    <location>
        <begin position="22"/>
        <end position="37"/>
    </location>
</feature>
<accession>A0ABS2TSC9</accession>
<dbReference type="InterPro" id="IPR029063">
    <property type="entry name" value="SAM-dependent_MTases_sf"/>
</dbReference>
<evidence type="ECO:0000259" key="2">
    <source>
        <dbReference type="Pfam" id="PF08241"/>
    </source>
</evidence>
<name>A0ABS2TSC9_9ACTN</name>
<dbReference type="PANTHER" id="PTHR42912">
    <property type="entry name" value="METHYLTRANSFERASE"/>
    <property type="match status" value="1"/>
</dbReference>
<gene>
    <name evidence="3" type="ORF">ITX44_17165</name>
</gene>
<feature type="region of interest" description="Disordered" evidence="1">
    <location>
        <begin position="1"/>
        <end position="37"/>
    </location>
</feature>
<evidence type="ECO:0000256" key="1">
    <source>
        <dbReference type="SAM" id="MobiDB-lite"/>
    </source>
</evidence>
<keyword evidence="4" id="KW-1185">Reference proteome</keyword>
<feature type="domain" description="Methyltransferase type 11" evidence="2">
    <location>
        <begin position="86"/>
        <end position="173"/>
    </location>
</feature>
<dbReference type="EMBL" id="JADKYB010000008">
    <property type="protein sequence ID" value="MBM9506250.1"/>
    <property type="molecule type" value="Genomic_DNA"/>
</dbReference>
<dbReference type="GO" id="GO:0032259">
    <property type="term" value="P:methylation"/>
    <property type="evidence" value="ECO:0007669"/>
    <property type="project" value="UniProtKB-KW"/>
</dbReference>
<organism evidence="3 4">
    <name type="scientific">Actinacidiphila acididurans</name>
    <dbReference type="NCBI Taxonomy" id="2784346"/>
    <lineage>
        <taxon>Bacteria</taxon>
        <taxon>Bacillati</taxon>
        <taxon>Actinomycetota</taxon>
        <taxon>Actinomycetes</taxon>
        <taxon>Kitasatosporales</taxon>
        <taxon>Streptomycetaceae</taxon>
        <taxon>Actinacidiphila</taxon>
    </lineage>
</organism>
<keyword evidence="3" id="KW-0489">Methyltransferase</keyword>
<evidence type="ECO:0000313" key="4">
    <source>
        <dbReference type="Proteomes" id="UP000749040"/>
    </source>
</evidence>
<dbReference type="InterPro" id="IPR050508">
    <property type="entry name" value="Methyltransf_Superfamily"/>
</dbReference>
<dbReference type="Pfam" id="PF08241">
    <property type="entry name" value="Methyltransf_11"/>
    <property type="match status" value="1"/>
</dbReference>
<dbReference type="SUPFAM" id="SSF53335">
    <property type="entry name" value="S-adenosyl-L-methionine-dependent methyltransferases"/>
    <property type="match status" value="1"/>
</dbReference>
<reference evidence="3 4" key="1">
    <citation type="submission" date="2021-01" db="EMBL/GenBank/DDBJ databases">
        <title>Streptomyces acididurans sp. nov., isolated from a peat swamp forest soil.</title>
        <authorList>
            <person name="Chantavorakit T."/>
            <person name="Duangmal K."/>
        </authorList>
    </citation>
    <scope>NUCLEOTIDE SEQUENCE [LARGE SCALE GENOMIC DNA]</scope>
    <source>
        <strain evidence="3 4">KK5PA1</strain>
    </source>
</reference>
<dbReference type="CDD" id="cd02440">
    <property type="entry name" value="AdoMet_MTases"/>
    <property type="match status" value="1"/>
</dbReference>
<dbReference type="Gene3D" id="3.40.50.150">
    <property type="entry name" value="Vaccinia Virus protein VP39"/>
    <property type="match status" value="1"/>
</dbReference>
<dbReference type="InterPro" id="IPR013216">
    <property type="entry name" value="Methyltransf_11"/>
</dbReference>
<proteinExistence type="predicted"/>
<sequence>MTTYEVRVPRRRPGPGGAVGKEAVREAVRKESRKEGAGVDQDRWRHYLAAYHDERPGITERFLGRADTSPYAWLAEPLRGRDGPVLDLACGSAPVRPLLAGAHWLGVDASPGELAAAARAGRGPLIRGDAARLPVVDGTVDAVCAAMCLPVLTPRDRVLAEIRRVLRPDGMLAALVPATRGLSPAGLARWARVMATLGTLRQPWPDPHARDGLAHLLRHAGFEVIADEPRVFTLALTGTDDGHLLVDALYLPHLSADRTRAAKKKLGSWAASGRRLELPLRRVVARRG</sequence>
<evidence type="ECO:0000313" key="3">
    <source>
        <dbReference type="EMBL" id="MBM9506250.1"/>
    </source>
</evidence>